<dbReference type="SUPFAM" id="SSF54285">
    <property type="entry name" value="MoaD/ThiS"/>
    <property type="match status" value="1"/>
</dbReference>
<evidence type="ECO:0000313" key="3">
    <source>
        <dbReference type="EMBL" id="CAH0529351.1"/>
    </source>
</evidence>
<dbReference type="InterPro" id="IPR016155">
    <property type="entry name" value="Mopterin_synth/thiamin_S_b"/>
</dbReference>
<name>A0ABM8ZN68_9VIBR</name>
<comment type="caution">
    <text evidence="3">The sequence shown here is derived from an EMBL/GenBank/DDBJ whole genome shotgun (WGS) entry which is preliminary data.</text>
</comment>
<dbReference type="Proteomes" id="UP000838160">
    <property type="component" value="Unassembled WGS sequence"/>
</dbReference>
<proteinExistence type="inferred from homology"/>
<dbReference type="Pfam" id="PF03658">
    <property type="entry name" value="Ub-RnfH"/>
    <property type="match status" value="1"/>
</dbReference>
<evidence type="ECO:0000256" key="1">
    <source>
        <dbReference type="ARBA" id="ARBA00010645"/>
    </source>
</evidence>
<gene>
    <name evidence="3" type="ORF">VHP8226_03176</name>
</gene>
<evidence type="ECO:0000256" key="2">
    <source>
        <dbReference type="HAMAP-Rule" id="MF_00460"/>
    </source>
</evidence>
<reference evidence="3" key="1">
    <citation type="submission" date="2021-12" db="EMBL/GenBank/DDBJ databases">
        <authorList>
            <person name="Rodrigo-Torres L."/>
            <person name="Arahal R. D."/>
            <person name="Lucena T."/>
        </authorList>
    </citation>
    <scope>NUCLEOTIDE SEQUENCE</scope>
    <source>
        <strain evidence="3">CECT 8226</strain>
    </source>
</reference>
<comment type="similarity">
    <text evidence="1 2">Belongs to the UPF0125 (RnfH) family.</text>
</comment>
<dbReference type="HAMAP" id="MF_00460">
    <property type="entry name" value="UPF0125_RnfH"/>
    <property type="match status" value="1"/>
</dbReference>
<protein>
    <recommendedName>
        <fullName evidence="2">UPF0125 protein VHP8226_03176</fullName>
    </recommendedName>
</protein>
<dbReference type="PANTHER" id="PTHR37483:SF1">
    <property type="entry name" value="UPF0125 PROTEIN RATB"/>
    <property type="match status" value="1"/>
</dbReference>
<dbReference type="InterPro" id="IPR005346">
    <property type="entry name" value="RnfH"/>
</dbReference>
<evidence type="ECO:0000313" key="4">
    <source>
        <dbReference type="Proteomes" id="UP000838160"/>
    </source>
</evidence>
<organism evidence="3 4">
    <name type="scientific">Vibrio hippocampi</name>
    <dbReference type="NCBI Taxonomy" id="654686"/>
    <lineage>
        <taxon>Bacteria</taxon>
        <taxon>Pseudomonadati</taxon>
        <taxon>Pseudomonadota</taxon>
        <taxon>Gammaproteobacteria</taxon>
        <taxon>Vibrionales</taxon>
        <taxon>Vibrionaceae</taxon>
        <taxon>Vibrio</taxon>
    </lineage>
</organism>
<sequence length="86" mass="9561">MKASVIYALPEEQFWKQLTLDAPATLLSAITESGVLNLYPEIDLNLSKVGVFGKVKPLDSELCEGDRVEIYRPITFVSPSDDEDDD</sequence>
<dbReference type="Gene3D" id="3.10.20.280">
    <property type="entry name" value="RnfH-like"/>
    <property type="match status" value="1"/>
</dbReference>
<keyword evidence="4" id="KW-1185">Reference proteome</keyword>
<dbReference type="PANTHER" id="PTHR37483">
    <property type="entry name" value="UPF0125 PROTEIN RATB"/>
    <property type="match status" value="1"/>
</dbReference>
<dbReference type="EMBL" id="CAKLCM010000003">
    <property type="protein sequence ID" value="CAH0529351.1"/>
    <property type="molecule type" value="Genomic_DNA"/>
</dbReference>
<dbReference type="RefSeq" id="WP_237486024.1">
    <property type="nucleotide sequence ID" value="NZ_CAKLCM010000003.1"/>
</dbReference>
<accession>A0ABM8ZN68</accession>
<dbReference type="InterPro" id="IPR037021">
    <property type="entry name" value="RnfH_sf"/>
</dbReference>